<dbReference type="Pfam" id="PF02902">
    <property type="entry name" value="Peptidase_C48"/>
    <property type="match status" value="1"/>
</dbReference>
<evidence type="ECO:0000313" key="6">
    <source>
        <dbReference type="RefSeq" id="XP_056697789.1"/>
    </source>
</evidence>
<dbReference type="SUPFAM" id="SSF54001">
    <property type="entry name" value="Cysteine proteinases"/>
    <property type="match status" value="1"/>
</dbReference>
<dbReference type="PANTHER" id="PTHR33018">
    <property type="entry name" value="OS10G0338966 PROTEIN-RELATED"/>
    <property type="match status" value="1"/>
</dbReference>
<evidence type="ECO:0000259" key="4">
    <source>
        <dbReference type="PROSITE" id="PS50600"/>
    </source>
</evidence>
<dbReference type="InterPro" id="IPR058352">
    <property type="entry name" value="DUF8039"/>
</dbReference>
<accession>A0ABM3RQA3</accession>
<gene>
    <name evidence="6" type="primary">LOC110800029</name>
</gene>
<name>A0ABM3RQA3_SPIOL</name>
<reference evidence="5" key="1">
    <citation type="journal article" date="2021" name="Nat. Commun.">
        <title>Genomic analyses provide insights into spinach domestication and the genetic basis of agronomic traits.</title>
        <authorList>
            <person name="Cai X."/>
            <person name="Sun X."/>
            <person name="Xu C."/>
            <person name="Sun H."/>
            <person name="Wang X."/>
            <person name="Ge C."/>
            <person name="Zhang Z."/>
            <person name="Wang Q."/>
            <person name="Fei Z."/>
            <person name="Jiao C."/>
            <person name="Wang Q."/>
        </authorList>
    </citation>
    <scope>NUCLEOTIDE SEQUENCE [LARGE SCALE GENOMIC DNA]</scope>
    <source>
        <strain evidence="5">cv. Varoflay</strain>
    </source>
</reference>
<evidence type="ECO:0000256" key="2">
    <source>
        <dbReference type="ARBA" id="ARBA00022670"/>
    </source>
</evidence>
<proteinExistence type="inferred from homology"/>
<evidence type="ECO:0000313" key="5">
    <source>
        <dbReference type="Proteomes" id="UP000813463"/>
    </source>
</evidence>
<keyword evidence="5" id="KW-1185">Reference proteome</keyword>
<dbReference type="InterPro" id="IPR038765">
    <property type="entry name" value="Papain-like_cys_pep_sf"/>
</dbReference>
<dbReference type="Pfam" id="PF26133">
    <property type="entry name" value="DUF8039"/>
    <property type="match status" value="1"/>
</dbReference>
<dbReference type="PROSITE" id="PS50600">
    <property type="entry name" value="ULP_PROTEASE"/>
    <property type="match status" value="1"/>
</dbReference>
<evidence type="ECO:0000256" key="3">
    <source>
        <dbReference type="ARBA" id="ARBA00022801"/>
    </source>
</evidence>
<dbReference type="Gene3D" id="3.40.395.10">
    <property type="entry name" value="Adenoviral Proteinase, Chain A"/>
    <property type="match status" value="1"/>
</dbReference>
<dbReference type="PANTHER" id="PTHR33018:SF31">
    <property type="entry name" value="TRANSPOSASE, PTTA_EN_SPM, PLANT"/>
    <property type="match status" value="1"/>
</dbReference>
<dbReference type="InterPro" id="IPR003653">
    <property type="entry name" value="Peptidase_C48_C"/>
</dbReference>
<protein>
    <recommendedName>
        <fullName evidence="4">Ubiquitin-like protease family profile domain-containing protein</fullName>
    </recommendedName>
</protein>
<feature type="domain" description="Ubiquitin-like protease family profile" evidence="4">
    <location>
        <begin position="222"/>
        <end position="384"/>
    </location>
</feature>
<evidence type="ECO:0000256" key="1">
    <source>
        <dbReference type="ARBA" id="ARBA00005234"/>
    </source>
</evidence>
<sequence length="425" mass="48364">MRVVALDILKSCGVKVPTDVEVDMPLHNLSSCQSVDVIDQLVSTNKPTDIHQLVSTDKPTDIDQLVSTDKPTDIDQIDRADPDPFTNTSKLMVLDDNLGYRNVATGILCQSQPGELIHNVPLLAYHVKVTIVHVLDGEEHTPLPLPFFGHDVLGDQVEGSWAQWPKKQVKLSKEKVTQEPAKNKIEKKHEGNELGSAVRCREKGNDDEDDVFFIPAQESFTAYVVGEDLKNLLNMSYLSTSCVHIWIRFLHNHCKMNKTQGEIGFFCPKKLSMVIRRSATVTSYLTHSISKQSKKQFILIPFHQKSHWMLILLCLQRGEDFLFASAGVGLDSMQVKGNISMSYRTWQANNKGSRKSMRWKEIICSREPEMLECGYYVMKYMHQIVLLGLQSISNVEEIFSPNPYTQEEIDDVREKWSRYFISSCL</sequence>
<organism evidence="5 6">
    <name type="scientific">Spinacia oleracea</name>
    <name type="common">Spinach</name>
    <dbReference type="NCBI Taxonomy" id="3562"/>
    <lineage>
        <taxon>Eukaryota</taxon>
        <taxon>Viridiplantae</taxon>
        <taxon>Streptophyta</taxon>
        <taxon>Embryophyta</taxon>
        <taxon>Tracheophyta</taxon>
        <taxon>Spermatophyta</taxon>
        <taxon>Magnoliopsida</taxon>
        <taxon>eudicotyledons</taxon>
        <taxon>Gunneridae</taxon>
        <taxon>Pentapetalae</taxon>
        <taxon>Caryophyllales</taxon>
        <taxon>Chenopodiaceae</taxon>
        <taxon>Chenopodioideae</taxon>
        <taxon>Anserineae</taxon>
        <taxon>Spinacia</taxon>
    </lineage>
</organism>
<dbReference type="Proteomes" id="UP000813463">
    <property type="component" value="Chromosome 4"/>
</dbReference>
<dbReference type="GeneID" id="110800029"/>
<reference evidence="6" key="2">
    <citation type="submission" date="2025-08" db="UniProtKB">
        <authorList>
            <consortium name="RefSeq"/>
        </authorList>
    </citation>
    <scope>IDENTIFICATION</scope>
    <source>
        <tissue evidence="6">Leaf</tissue>
    </source>
</reference>
<keyword evidence="2" id="KW-0645">Protease</keyword>
<dbReference type="RefSeq" id="XP_056697789.1">
    <property type="nucleotide sequence ID" value="XM_056841811.1"/>
</dbReference>
<comment type="similarity">
    <text evidence="1">Belongs to the peptidase C48 family.</text>
</comment>
<keyword evidence="3" id="KW-0378">Hydrolase</keyword>